<dbReference type="PANTHER" id="PTHR23150:SF19">
    <property type="entry name" value="FORMYLGLYCINE-GENERATING ENZYME"/>
    <property type="match status" value="1"/>
</dbReference>
<evidence type="ECO:0000313" key="5">
    <source>
        <dbReference type="Proteomes" id="UP000199139"/>
    </source>
</evidence>
<dbReference type="Proteomes" id="UP000321773">
    <property type="component" value="Unassembled WGS sequence"/>
</dbReference>
<dbReference type="SUPFAM" id="SSF56436">
    <property type="entry name" value="C-type lectin-like"/>
    <property type="match status" value="1"/>
</dbReference>
<evidence type="ECO:0000313" key="3">
    <source>
        <dbReference type="EMBL" id="GEM05328.1"/>
    </source>
</evidence>
<dbReference type="GO" id="GO:0120147">
    <property type="term" value="F:formylglycine-generating oxidase activity"/>
    <property type="evidence" value="ECO:0007669"/>
    <property type="project" value="TreeGrafter"/>
</dbReference>
<protein>
    <submittedName>
        <fullName evidence="4">Formylglycine-generating enzyme, required for sulfatase activity, contains SUMF1/FGE domain</fullName>
    </submittedName>
</protein>
<feature type="domain" description="Sulfatase-modifying factor enzyme-like" evidence="2">
    <location>
        <begin position="33"/>
        <end position="301"/>
    </location>
</feature>
<sequence>MSNCCHPKKQNHRLNNLKSHQSTPLQTKSPKNLDKMIEIKGGEFIMGTDDADGFKEDNEGPKRLVKVESFLIDKTVVTNQDFKEFVDDTGYVTESEQFGWSFVFNQLITKFDSCTMTEVPGLPWWLAVKKATWFQPEGPDSTITNRLDHPVVHVSWNDAVAYAAWAGKRLPTEKEWEYAARGGLEQNKYPWGNELTPNGEHYCNIWQGEFPKKNSLADGYLGTAPAKSFPPNGYGLYNMSGNVWEWCRDRFDALSNKIERGYVTRGGSFLCHHSYCNRYRVAARTANTPDSSASNIGFRCVADLS</sequence>
<dbReference type="Pfam" id="PF03781">
    <property type="entry name" value="FGE-sulfatase"/>
    <property type="match status" value="1"/>
</dbReference>
<reference evidence="3 6" key="2">
    <citation type="submission" date="2019-07" db="EMBL/GenBank/DDBJ databases">
        <title>Whole genome shotgun sequence of Halolactibacillus miurensis NBRC 100873.</title>
        <authorList>
            <person name="Hosoyama A."/>
            <person name="Uohara A."/>
            <person name="Ohji S."/>
            <person name="Ichikawa N."/>
        </authorList>
    </citation>
    <scope>NUCLEOTIDE SEQUENCE [LARGE SCALE GENOMIC DNA]</scope>
    <source>
        <strain evidence="3 6">NBRC 100873</strain>
    </source>
</reference>
<evidence type="ECO:0000259" key="2">
    <source>
        <dbReference type="Pfam" id="PF03781"/>
    </source>
</evidence>
<dbReference type="InterPro" id="IPR005532">
    <property type="entry name" value="SUMF_dom"/>
</dbReference>
<organism evidence="4 5">
    <name type="scientific">Halolactibacillus miurensis</name>
    <dbReference type="NCBI Taxonomy" id="306541"/>
    <lineage>
        <taxon>Bacteria</taxon>
        <taxon>Bacillati</taxon>
        <taxon>Bacillota</taxon>
        <taxon>Bacilli</taxon>
        <taxon>Bacillales</taxon>
        <taxon>Bacillaceae</taxon>
        <taxon>Halolactibacillus</taxon>
    </lineage>
</organism>
<name>A0A1I6Q1E3_9BACI</name>
<keyword evidence="6" id="KW-1185">Reference proteome</keyword>
<gene>
    <name evidence="3" type="ORF">HMI01_23160</name>
    <name evidence="4" type="ORF">SAMN05421668_10327</name>
</gene>
<accession>A0A1I6Q1E3</accession>
<feature type="compositionally biased region" description="Polar residues" evidence="1">
    <location>
        <begin position="13"/>
        <end position="30"/>
    </location>
</feature>
<dbReference type="Proteomes" id="UP000199139">
    <property type="component" value="Unassembled WGS sequence"/>
</dbReference>
<feature type="compositionally biased region" description="Basic residues" evidence="1">
    <location>
        <begin position="1"/>
        <end position="12"/>
    </location>
</feature>
<evidence type="ECO:0000313" key="4">
    <source>
        <dbReference type="EMBL" id="SFS46155.1"/>
    </source>
</evidence>
<dbReference type="AlphaFoldDB" id="A0A1I6Q1E3"/>
<dbReference type="OrthoDB" id="9768004at2"/>
<proteinExistence type="predicted"/>
<evidence type="ECO:0000313" key="6">
    <source>
        <dbReference type="Proteomes" id="UP000321773"/>
    </source>
</evidence>
<dbReference type="InterPro" id="IPR042095">
    <property type="entry name" value="SUMF_sf"/>
</dbReference>
<feature type="region of interest" description="Disordered" evidence="1">
    <location>
        <begin position="1"/>
        <end position="31"/>
    </location>
</feature>
<dbReference type="PANTHER" id="PTHR23150">
    <property type="entry name" value="SULFATASE MODIFYING FACTOR 1, 2"/>
    <property type="match status" value="1"/>
</dbReference>
<reference evidence="4 5" key="1">
    <citation type="submission" date="2016-10" db="EMBL/GenBank/DDBJ databases">
        <authorList>
            <person name="de Groot N.N."/>
        </authorList>
    </citation>
    <scope>NUCLEOTIDE SEQUENCE [LARGE SCALE GENOMIC DNA]</scope>
    <source>
        <strain evidence="4 5">DSM 17074</strain>
    </source>
</reference>
<dbReference type="InterPro" id="IPR051043">
    <property type="entry name" value="Sulfatase_Mod_Factor_Kinase"/>
</dbReference>
<dbReference type="STRING" id="306541.SAMN05421668_10327"/>
<dbReference type="EMBL" id="FPAI01000003">
    <property type="protein sequence ID" value="SFS46155.1"/>
    <property type="molecule type" value="Genomic_DNA"/>
</dbReference>
<evidence type="ECO:0000256" key="1">
    <source>
        <dbReference type="SAM" id="MobiDB-lite"/>
    </source>
</evidence>
<dbReference type="InterPro" id="IPR016187">
    <property type="entry name" value="CTDL_fold"/>
</dbReference>
<dbReference type="Gene3D" id="3.90.1580.10">
    <property type="entry name" value="paralog of FGE (formylglycine-generating enzyme)"/>
    <property type="match status" value="1"/>
</dbReference>
<dbReference type="EMBL" id="BJWJ01000030">
    <property type="protein sequence ID" value="GEM05328.1"/>
    <property type="molecule type" value="Genomic_DNA"/>
</dbReference>
<dbReference type="RefSeq" id="WP_089852875.1">
    <property type="nucleotide sequence ID" value="NZ_BJWJ01000030.1"/>
</dbReference>